<dbReference type="EMBL" id="JAULSX010000002">
    <property type="protein sequence ID" value="KAK3497253.1"/>
    <property type="molecule type" value="Genomic_DNA"/>
</dbReference>
<evidence type="ECO:0000313" key="1">
    <source>
        <dbReference type="EMBL" id="KAK3497253.1"/>
    </source>
</evidence>
<evidence type="ECO:0000313" key="2">
    <source>
        <dbReference type="Proteomes" id="UP001285908"/>
    </source>
</evidence>
<comment type="caution">
    <text evidence="1">The sequence shown here is derived from an EMBL/GenBank/DDBJ whole genome shotgun (WGS) entry which is preliminary data.</text>
</comment>
<dbReference type="Proteomes" id="UP001285908">
    <property type="component" value="Unassembled WGS sequence"/>
</dbReference>
<dbReference type="AlphaFoldDB" id="A0AAJ0ICT7"/>
<dbReference type="RefSeq" id="XP_062695517.1">
    <property type="nucleotide sequence ID" value="XM_062841800.1"/>
</dbReference>
<protein>
    <submittedName>
        <fullName evidence="1">Uncharacterized protein</fullName>
    </submittedName>
</protein>
<name>A0AAJ0ICT7_9PEZI</name>
<dbReference type="GeneID" id="87879422"/>
<keyword evidence="2" id="KW-1185">Reference proteome</keyword>
<accession>A0AAJ0ICT7</accession>
<gene>
    <name evidence="1" type="ORF">B0T23DRAFT_79170</name>
</gene>
<organism evidence="1 2">
    <name type="scientific">Neurospora hispaniola</name>
    <dbReference type="NCBI Taxonomy" id="588809"/>
    <lineage>
        <taxon>Eukaryota</taxon>
        <taxon>Fungi</taxon>
        <taxon>Dikarya</taxon>
        <taxon>Ascomycota</taxon>
        <taxon>Pezizomycotina</taxon>
        <taxon>Sordariomycetes</taxon>
        <taxon>Sordariomycetidae</taxon>
        <taxon>Sordariales</taxon>
        <taxon>Sordariaceae</taxon>
        <taxon>Neurospora</taxon>
    </lineage>
</organism>
<proteinExistence type="predicted"/>
<reference evidence="1 2" key="1">
    <citation type="journal article" date="2023" name="Mol. Phylogenet. Evol.">
        <title>Genome-scale phylogeny and comparative genomics of the fungal order Sordariales.</title>
        <authorList>
            <person name="Hensen N."/>
            <person name="Bonometti L."/>
            <person name="Westerberg I."/>
            <person name="Brannstrom I.O."/>
            <person name="Guillou S."/>
            <person name="Cros-Aarteil S."/>
            <person name="Calhoun S."/>
            <person name="Haridas S."/>
            <person name="Kuo A."/>
            <person name="Mondo S."/>
            <person name="Pangilinan J."/>
            <person name="Riley R."/>
            <person name="LaButti K."/>
            <person name="Andreopoulos B."/>
            <person name="Lipzen A."/>
            <person name="Chen C."/>
            <person name="Yan M."/>
            <person name="Daum C."/>
            <person name="Ng V."/>
            <person name="Clum A."/>
            <person name="Steindorff A."/>
            <person name="Ohm R.A."/>
            <person name="Martin F."/>
            <person name="Silar P."/>
            <person name="Natvig D.O."/>
            <person name="Lalanne C."/>
            <person name="Gautier V."/>
            <person name="Ament-Velasquez S.L."/>
            <person name="Kruys A."/>
            <person name="Hutchinson M.I."/>
            <person name="Powell A.J."/>
            <person name="Barry K."/>
            <person name="Miller A.N."/>
            <person name="Grigoriev I.V."/>
            <person name="Debuchy R."/>
            <person name="Gladieux P."/>
            <person name="Hiltunen Thoren M."/>
            <person name="Johannesson H."/>
        </authorList>
    </citation>
    <scope>NUCLEOTIDE SEQUENCE [LARGE SCALE GENOMIC DNA]</scope>
    <source>
        <strain evidence="1 2">FGSC 10403</strain>
    </source>
</reference>
<sequence>MLPCTPSGVNCAICAFVGRMPRSRSRNVGVEMSSVGREVSVDVTGQLRLVGQLDSLARLLLCSPSRPELPARCGEAERTKSGVGHDRQHLAINSWPGPLASFSLALPGTASRVEETQPVEFCPGRGRLCPPLAVNERTRRSRTSLGTATRELYLRLLVVVVPDMQTLWEPLFPIPGLGRKELPSRRILLVCNNIDEGTPAVVCELT</sequence>